<dbReference type="STRING" id="29655.A0A0K9P0Y2"/>
<gene>
    <name evidence="1" type="ORF">ZOSMA_44G01110</name>
</gene>
<dbReference type="EMBL" id="LFYR01001330">
    <property type="protein sequence ID" value="KMZ62711.1"/>
    <property type="molecule type" value="Genomic_DNA"/>
</dbReference>
<dbReference type="OrthoDB" id="59661at2759"/>
<keyword evidence="2" id="KW-1185">Reference proteome</keyword>
<organism evidence="1 2">
    <name type="scientific">Zostera marina</name>
    <name type="common">Eelgrass</name>
    <dbReference type="NCBI Taxonomy" id="29655"/>
    <lineage>
        <taxon>Eukaryota</taxon>
        <taxon>Viridiplantae</taxon>
        <taxon>Streptophyta</taxon>
        <taxon>Embryophyta</taxon>
        <taxon>Tracheophyta</taxon>
        <taxon>Spermatophyta</taxon>
        <taxon>Magnoliopsida</taxon>
        <taxon>Liliopsida</taxon>
        <taxon>Zosteraceae</taxon>
        <taxon>Zostera</taxon>
    </lineage>
</organism>
<evidence type="ECO:0000313" key="2">
    <source>
        <dbReference type="Proteomes" id="UP000036987"/>
    </source>
</evidence>
<proteinExistence type="predicted"/>
<accession>A0A0K9P0Y2</accession>
<reference evidence="2" key="1">
    <citation type="journal article" date="2016" name="Nature">
        <title>The genome of the seagrass Zostera marina reveals angiosperm adaptation to the sea.</title>
        <authorList>
            <person name="Olsen J.L."/>
            <person name="Rouze P."/>
            <person name="Verhelst B."/>
            <person name="Lin Y.-C."/>
            <person name="Bayer T."/>
            <person name="Collen J."/>
            <person name="Dattolo E."/>
            <person name="De Paoli E."/>
            <person name="Dittami S."/>
            <person name="Maumus F."/>
            <person name="Michel G."/>
            <person name="Kersting A."/>
            <person name="Lauritano C."/>
            <person name="Lohaus R."/>
            <person name="Toepel M."/>
            <person name="Tonon T."/>
            <person name="Vanneste K."/>
            <person name="Amirebrahimi M."/>
            <person name="Brakel J."/>
            <person name="Bostroem C."/>
            <person name="Chovatia M."/>
            <person name="Grimwood J."/>
            <person name="Jenkins J.W."/>
            <person name="Jueterbock A."/>
            <person name="Mraz A."/>
            <person name="Stam W.T."/>
            <person name="Tice H."/>
            <person name="Bornberg-Bauer E."/>
            <person name="Green P.J."/>
            <person name="Pearson G.A."/>
            <person name="Procaccini G."/>
            <person name="Duarte C.M."/>
            <person name="Schmutz J."/>
            <person name="Reusch T.B.H."/>
            <person name="Van de Peer Y."/>
        </authorList>
    </citation>
    <scope>NUCLEOTIDE SEQUENCE [LARGE SCALE GENOMIC DNA]</scope>
    <source>
        <strain evidence="2">cv. Finnish</strain>
    </source>
</reference>
<dbReference type="PANTHER" id="PTHR33984">
    <property type="entry name" value="OS02G0717600 PROTEIN"/>
    <property type="match status" value="1"/>
</dbReference>
<name>A0A0K9P0Y2_ZOSMR</name>
<comment type="caution">
    <text evidence="1">The sequence shown here is derived from an EMBL/GenBank/DDBJ whole genome shotgun (WGS) entry which is preliminary data.</text>
</comment>
<evidence type="ECO:0000313" key="1">
    <source>
        <dbReference type="EMBL" id="KMZ62711.1"/>
    </source>
</evidence>
<sequence>MGIERKRRIEKTDHEKQINSTHCYQTTTETKQNRRVMSMTAVMIECLEGSTTAVEWSREMVQTGDIVEEIRIGSSRRLVVYNAPFKNGRNGVQKLLHASYKRGQTSIVVRVRRGRNDFVELHACIVPMHDGPSTGKRQQTGYVLRSIHDPNYAVAFADRMESDCLMLQGTRSSRIVSALDKAQVRDGFNSYPWERKMRETLPVFPSSTLLSLVVFPKATDDSNSRYTGLDDTLARANAWFNSSQASGVPITFMSVQTEQVLTKISGEAASSSVNAGSLSDVINLANASLYGFEDYHGVDIGVMKAVRLWYTACSGEYAIEINLQEGDVKLGFTVGRTEEGFIYIVSVCGEDDGGSNSTVGYDGDGGSDVDRDIEIELLPSSRSGLRQLFREAKRDSKLLVISRISNEKVLPWIVSPTGGIRCFDTVSISKKLSLHRHALRPILLHLLMPSPSAIEGSLWKEERKNIDGEVIRRDVVGEMSFKFD</sequence>
<protein>
    <submittedName>
        <fullName evidence="1">Uncharacterized protein</fullName>
    </submittedName>
</protein>
<dbReference type="AlphaFoldDB" id="A0A0K9P0Y2"/>
<dbReference type="Proteomes" id="UP000036987">
    <property type="component" value="Unassembled WGS sequence"/>
</dbReference>
<dbReference type="OMA" id="WVDNQPA"/>
<dbReference type="PANTHER" id="PTHR33984:SF2">
    <property type="entry name" value="OS02G0717600 PROTEIN"/>
    <property type="match status" value="1"/>
</dbReference>